<evidence type="ECO:0000256" key="6">
    <source>
        <dbReference type="ARBA" id="ARBA00023315"/>
    </source>
</evidence>
<dbReference type="PROSITE" id="PS50216">
    <property type="entry name" value="DHHC"/>
    <property type="match status" value="1"/>
</dbReference>
<dbReference type="Pfam" id="PF01529">
    <property type="entry name" value="DHHC"/>
    <property type="match status" value="1"/>
</dbReference>
<name>U6GUH9_EIMAC</name>
<comment type="subcellular location">
    <subcellularLocation>
        <location evidence="1">Membrane</location>
        <topology evidence="1">Multi-pass membrane protein</topology>
    </subcellularLocation>
</comment>
<reference evidence="9" key="1">
    <citation type="submission" date="2013-10" db="EMBL/GenBank/DDBJ databases">
        <title>Genomic analysis of the causative agents of coccidiosis in chickens.</title>
        <authorList>
            <person name="Reid A.J."/>
            <person name="Blake D."/>
            <person name="Billington K."/>
            <person name="Browne H."/>
            <person name="Dunn M."/>
            <person name="Hung S."/>
            <person name="Kawahara F."/>
            <person name="Miranda-Saavedra D."/>
            <person name="Mourier T."/>
            <person name="Nagra H."/>
            <person name="Otto T.D."/>
            <person name="Rawlings N."/>
            <person name="Sanchez A."/>
            <person name="Sanders M."/>
            <person name="Subramaniam C."/>
            <person name="Tay Y."/>
            <person name="Dear P."/>
            <person name="Doerig C."/>
            <person name="Gruber A."/>
            <person name="Parkinson J."/>
            <person name="Shirley M."/>
            <person name="Wan K.L."/>
            <person name="Berriman M."/>
            <person name="Tomley F."/>
            <person name="Pain A."/>
        </authorList>
    </citation>
    <scope>NUCLEOTIDE SEQUENCE [LARGE SCALE GENOMIC DNA]</scope>
    <source>
        <strain evidence="9">Houghton</strain>
    </source>
</reference>
<keyword evidence="6 7" id="KW-0012">Acyltransferase</keyword>
<evidence type="ECO:0000313" key="9">
    <source>
        <dbReference type="EMBL" id="CDI83202.1"/>
    </source>
</evidence>
<dbReference type="GO" id="GO:0016020">
    <property type="term" value="C:membrane"/>
    <property type="evidence" value="ECO:0007669"/>
    <property type="project" value="UniProtKB-SubCell"/>
</dbReference>
<proteinExistence type="inferred from homology"/>
<evidence type="ECO:0000256" key="4">
    <source>
        <dbReference type="ARBA" id="ARBA00022989"/>
    </source>
</evidence>
<protein>
    <recommendedName>
        <fullName evidence="7">Palmitoyltransferase</fullName>
        <ecNumber evidence="7">2.3.1.225</ecNumber>
    </recommendedName>
</protein>
<dbReference type="Proteomes" id="UP000018050">
    <property type="component" value="Unassembled WGS sequence"/>
</dbReference>
<feature type="transmembrane region" description="Helical" evidence="7">
    <location>
        <begin position="12"/>
        <end position="35"/>
    </location>
</feature>
<evidence type="ECO:0000256" key="1">
    <source>
        <dbReference type="ARBA" id="ARBA00004141"/>
    </source>
</evidence>
<organism evidence="9 10">
    <name type="scientific">Eimeria acervulina</name>
    <name type="common">Coccidian parasite</name>
    <dbReference type="NCBI Taxonomy" id="5801"/>
    <lineage>
        <taxon>Eukaryota</taxon>
        <taxon>Sar</taxon>
        <taxon>Alveolata</taxon>
        <taxon>Apicomplexa</taxon>
        <taxon>Conoidasida</taxon>
        <taxon>Coccidia</taxon>
        <taxon>Eucoccidiorida</taxon>
        <taxon>Eimeriorina</taxon>
        <taxon>Eimeriidae</taxon>
        <taxon>Eimeria</taxon>
    </lineage>
</organism>
<keyword evidence="3 7" id="KW-0812">Transmembrane</keyword>
<dbReference type="EMBL" id="HG673377">
    <property type="protein sequence ID" value="CDI83202.1"/>
    <property type="molecule type" value="Genomic_DNA"/>
</dbReference>
<keyword evidence="2 7" id="KW-0808">Transferase</keyword>
<feature type="domain" description="Palmitoyltransferase DHHC" evidence="8">
    <location>
        <begin position="110"/>
        <end position="233"/>
    </location>
</feature>
<dbReference type="PANTHER" id="PTHR12246">
    <property type="entry name" value="PALMITOYLTRANSFERASE ZDHHC16"/>
    <property type="match status" value="1"/>
</dbReference>
<evidence type="ECO:0000256" key="5">
    <source>
        <dbReference type="ARBA" id="ARBA00023136"/>
    </source>
</evidence>
<keyword evidence="5 7" id="KW-0472">Membrane</keyword>
<dbReference type="AlphaFoldDB" id="U6GUH9"/>
<feature type="transmembrane region" description="Helical" evidence="7">
    <location>
        <begin position="55"/>
        <end position="77"/>
    </location>
</feature>
<dbReference type="OrthoDB" id="331948at2759"/>
<sequence length="279" mass="31745">MMERREDQGKRLARFLPMIVICSVMAILYTVYLLYHCLPMFQFEVPPEYRDRGAIAIGALHFFVAHAGMAMVLWSFYKTYSTDPGRIPDTHEWERQPNPSLITERKRDGGARYCHKCSKYKPDRCHHSSNSGRCVLKMDHYCPWVANDVGFFNYKFFFLTLLYSGATLTFVCSTMAATVSASIDDSNISFEQVFFTFLGTALSFFMLAIVAPFCIFHCVLITTNCTTIEFCEKRRTGRPNPYDVGLAENLKQALGDQPLLWPVPVGGPSGDGISFPRNR</sequence>
<dbReference type="VEuPathDB" id="ToxoDB:EAH_00034270"/>
<evidence type="ECO:0000256" key="3">
    <source>
        <dbReference type="ARBA" id="ARBA00022692"/>
    </source>
</evidence>
<dbReference type="EC" id="2.3.1.225" evidence="7"/>
<gene>
    <name evidence="9" type="ORF">EAH_00034270</name>
</gene>
<evidence type="ECO:0000313" key="10">
    <source>
        <dbReference type="Proteomes" id="UP000018050"/>
    </source>
</evidence>
<feature type="transmembrane region" description="Helical" evidence="7">
    <location>
        <begin position="193"/>
        <end position="220"/>
    </location>
</feature>
<evidence type="ECO:0000259" key="8">
    <source>
        <dbReference type="Pfam" id="PF01529"/>
    </source>
</evidence>
<comment type="domain">
    <text evidence="7">The DHHC domain is required for palmitoyltransferase activity.</text>
</comment>
<keyword evidence="10" id="KW-1185">Reference proteome</keyword>
<reference evidence="9" key="2">
    <citation type="submission" date="2013-10" db="EMBL/GenBank/DDBJ databases">
        <authorList>
            <person name="Aslett M."/>
        </authorList>
    </citation>
    <scope>NUCLEOTIDE SEQUENCE [LARGE SCALE GENOMIC DNA]</scope>
    <source>
        <strain evidence="9">Houghton</strain>
    </source>
</reference>
<dbReference type="GO" id="GO:0019706">
    <property type="term" value="F:protein-cysteine S-palmitoyltransferase activity"/>
    <property type="evidence" value="ECO:0007669"/>
    <property type="project" value="UniProtKB-EC"/>
</dbReference>
<feature type="transmembrane region" description="Helical" evidence="7">
    <location>
        <begin position="156"/>
        <end position="181"/>
    </location>
</feature>
<comment type="similarity">
    <text evidence="7">Belongs to the DHHC palmitoyltransferase family.</text>
</comment>
<evidence type="ECO:0000256" key="7">
    <source>
        <dbReference type="RuleBase" id="RU079119"/>
    </source>
</evidence>
<evidence type="ECO:0000256" key="2">
    <source>
        <dbReference type="ARBA" id="ARBA00022679"/>
    </source>
</evidence>
<dbReference type="RefSeq" id="XP_013247644.1">
    <property type="nucleotide sequence ID" value="XM_013392190.1"/>
</dbReference>
<accession>U6GUH9</accession>
<dbReference type="GeneID" id="25271497"/>
<comment type="catalytic activity">
    <reaction evidence="7">
        <text>L-cysteinyl-[protein] + hexadecanoyl-CoA = S-hexadecanoyl-L-cysteinyl-[protein] + CoA</text>
        <dbReference type="Rhea" id="RHEA:36683"/>
        <dbReference type="Rhea" id="RHEA-COMP:10131"/>
        <dbReference type="Rhea" id="RHEA-COMP:11032"/>
        <dbReference type="ChEBI" id="CHEBI:29950"/>
        <dbReference type="ChEBI" id="CHEBI:57287"/>
        <dbReference type="ChEBI" id="CHEBI:57379"/>
        <dbReference type="ChEBI" id="CHEBI:74151"/>
        <dbReference type="EC" id="2.3.1.225"/>
    </reaction>
</comment>
<keyword evidence="4 7" id="KW-1133">Transmembrane helix</keyword>
<dbReference type="InterPro" id="IPR039859">
    <property type="entry name" value="PFA4/ZDH16/20/ERF2-like"/>
</dbReference>
<dbReference type="OMA" id="NCYSSFP"/>
<dbReference type="InterPro" id="IPR001594">
    <property type="entry name" value="Palmitoyltrfase_DHHC"/>
</dbReference>